<sequence length="309" mass="35514">MTLESLISLDILYVAAPIYFAFILIEVLAIKYFKRPGQLGARDDAISIFMGVVSLLSNGAAAFLTLAMLVWAQQFQTHALPLTVSTLIACFILDDLRYYLHHRIAHRCRWPWAMHIIHHSSQRFSFAVALRQGWTKHFTGTTVLKIPLVLIGFDPLMVIFCGGLNAVYQFFLHTETVDRMPRWFEAVFNTPSHHRVHHGKNPKYLDANYAGTLIIWDKMFSTFVPEDLEERPDYGLVKDFETYNPFRIFIHEYLGIAKDITRRDLSLRERLLYIFAPPGWSHDGSRQTSLDIKKAAGVHLASVKAKMFV</sequence>
<dbReference type="EMBL" id="QOQF01000013">
    <property type="protein sequence ID" value="RCL77047.1"/>
    <property type="molecule type" value="Genomic_DNA"/>
</dbReference>
<evidence type="ECO:0000313" key="9">
    <source>
        <dbReference type="EMBL" id="RCL77047.1"/>
    </source>
</evidence>
<name>A0A368DYZ3_9PROT</name>
<proteinExistence type="predicted"/>
<dbReference type="PANTHER" id="PTHR21624:SF1">
    <property type="entry name" value="ALKYLGLYCEROL MONOOXYGENASE"/>
    <property type="match status" value="1"/>
</dbReference>
<comment type="subcellular location">
    <subcellularLocation>
        <location evidence="1">Endomembrane system</location>
        <topology evidence="1">Multi-pass membrane protein</topology>
    </subcellularLocation>
</comment>
<evidence type="ECO:0000256" key="7">
    <source>
        <dbReference type="SAM" id="Phobius"/>
    </source>
</evidence>
<evidence type="ECO:0000256" key="1">
    <source>
        <dbReference type="ARBA" id="ARBA00004127"/>
    </source>
</evidence>
<evidence type="ECO:0000256" key="2">
    <source>
        <dbReference type="ARBA" id="ARBA00022692"/>
    </source>
</evidence>
<feature type="transmembrane region" description="Helical" evidence="7">
    <location>
        <begin position="12"/>
        <end position="33"/>
    </location>
</feature>
<evidence type="ECO:0000256" key="6">
    <source>
        <dbReference type="ARBA" id="ARBA00023136"/>
    </source>
</evidence>
<dbReference type="GO" id="GO:0005506">
    <property type="term" value="F:iron ion binding"/>
    <property type="evidence" value="ECO:0007669"/>
    <property type="project" value="InterPro"/>
</dbReference>
<keyword evidence="5" id="KW-0443">Lipid metabolism</keyword>
<dbReference type="GO" id="GO:0006643">
    <property type="term" value="P:membrane lipid metabolic process"/>
    <property type="evidence" value="ECO:0007669"/>
    <property type="project" value="TreeGrafter"/>
</dbReference>
<dbReference type="InterPro" id="IPR051689">
    <property type="entry name" value="Sterol_desaturase/TMEM195"/>
</dbReference>
<feature type="transmembrane region" description="Helical" evidence="7">
    <location>
        <begin position="78"/>
        <end position="100"/>
    </location>
</feature>
<reference evidence="9 10" key="1">
    <citation type="journal article" date="2018" name="Microbiome">
        <title>Fine metagenomic profile of the Mediterranean stratified and mixed water columns revealed by assembly and recruitment.</title>
        <authorList>
            <person name="Haro-Moreno J.M."/>
            <person name="Lopez-Perez M."/>
            <person name="De La Torre J.R."/>
            <person name="Picazo A."/>
            <person name="Camacho A."/>
            <person name="Rodriguez-Valera F."/>
        </authorList>
    </citation>
    <scope>NUCLEOTIDE SEQUENCE [LARGE SCALE GENOMIC DNA]</scope>
    <source>
        <strain evidence="9">MED-G55</strain>
    </source>
</reference>
<comment type="caution">
    <text evidence="9">The sequence shown here is derived from an EMBL/GenBank/DDBJ whole genome shotgun (WGS) entry which is preliminary data.</text>
</comment>
<evidence type="ECO:0000256" key="4">
    <source>
        <dbReference type="ARBA" id="ARBA00023002"/>
    </source>
</evidence>
<evidence type="ECO:0000256" key="3">
    <source>
        <dbReference type="ARBA" id="ARBA00022989"/>
    </source>
</evidence>
<dbReference type="GO" id="GO:0050479">
    <property type="term" value="F:glyceryl-ether monooxygenase activity"/>
    <property type="evidence" value="ECO:0007669"/>
    <property type="project" value="TreeGrafter"/>
</dbReference>
<gene>
    <name evidence="9" type="ORF">DBW69_04355</name>
</gene>
<dbReference type="Pfam" id="PF04116">
    <property type="entry name" value="FA_hydroxylase"/>
    <property type="match status" value="1"/>
</dbReference>
<dbReference type="GO" id="GO:0016020">
    <property type="term" value="C:membrane"/>
    <property type="evidence" value="ECO:0007669"/>
    <property type="project" value="GOC"/>
</dbReference>
<protein>
    <submittedName>
        <fullName evidence="9">Sterol desaturase family protein</fullName>
    </submittedName>
</protein>
<keyword evidence="2 7" id="KW-0812">Transmembrane</keyword>
<dbReference type="GO" id="GO:0012505">
    <property type="term" value="C:endomembrane system"/>
    <property type="evidence" value="ECO:0007669"/>
    <property type="project" value="UniProtKB-SubCell"/>
</dbReference>
<feature type="transmembrane region" description="Helical" evidence="7">
    <location>
        <begin position="45"/>
        <end position="72"/>
    </location>
</feature>
<keyword evidence="6 7" id="KW-0472">Membrane</keyword>
<dbReference type="AlphaFoldDB" id="A0A368DYZ3"/>
<accession>A0A368DYZ3</accession>
<organism evidence="9 10">
    <name type="scientific">PS1 clade bacterium</name>
    <dbReference type="NCBI Taxonomy" id="2175152"/>
    <lineage>
        <taxon>Bacteria</taxon>
        <taxon>Pseudomonadati</taxon>
        <taxon>Pseudomonadota</taxon>
        <taxon>Alphaproteobacteria</taxon>
        <taxon>PS1 clade</taxon>
    </lineage>
</organism>
<dbReference type="InterPro" id="IPR006694">
    <property type="entry name" value="Fatty_acid_hydroxylase"/>
</dbReference>
<feature type="domain" description="Fatty acid hydroxylase" evidence="8">
    <location>
        <begin position="88"/>
        <end position="222"/>
    </location>
</feature>
<dbReference type="PANTHER" id="PTHR21624">
    <property type="entry name" value="STEROL DESATURASE-RELATED PROTEIN"/>
    <property type="match status" value="1"/>
</dbReference>
<keyword evidence="3 7" id="KW-1133">Transmembrane helix</keyword>
<keyword evidence="4" id="KW-0560">Oxidoreductase</keyword>
<feature type="transmembrane region" description="Helical" evidence="7">
    <location>
        <begin position="146"/>
        <end position="171"/>
    </location>
</feature>
<evidence type="ECO:0000256" key="5">
    <source>
        <dbReference type="ARBA" id="ARBA00023098"/>
    </source>
</evidence>
<dbReference type="Proteomes" id="UP000252132">
    <property type="component" value="Unassembled WGS sequence"/>
</dbReference>
<evidence type="ECO:0000259" key="8">
    <source>
        <dbReference type="Pfam" id="PF04116"/>
    </source>
</evidence>
<evidence type="ECO:0000313" key="10">
    <source>
        <dbReference type="Proteomes" id="UP000252132"/>
    </source>
</evidence>
<dbReference type="GO" id="GO:0008610">
    <property type="term" value="P:lipid biosynthetic process"/>
    <property type="evidence" value="ECO:0007669"/>
    <property type="project" value="InterPro"/>
</dbReference>